<evidence type="ECO:0000256" key="5">
    <source>
        <dbReference type="PIRSR" id="PIRSR001220-2"/>
    </source>
</evidence>
<feature type="domain" description="Asparaginase/glutaminase C-terminal" evidence="8">
    <location>
        <begin position="208"/>
        <end position="318"/>
    </location>
</feature>
<evidence type="ECO:0000256" key="2">
    <source>
        <dbReference type="ARBA" id="ARBA00012920"/>
    </source>
</evidence>
<dbReference type="AlphaFoldDB" id="A0A9X1QRQ8"/>
<dbReference type="PANTHER" id="PTHR11707:SF28">
    <property type="entry name" value="60 KDA LYSOPHOSPHOLIPASE"/>
    <property type="match status" value="1"/>
</dbReference>
<dbReference type="InterPro" id="IPR036152">
    <property type="entry name" value="Asp/glu_Ase-like_sf"/>
</dbReference>
<gene>
    <name evidence="9" type="ORF">L1O03_10180</name>
</gene>
<dbReference type="Proteomes" id="UP001139336">
    <property type="component" value="Unassembled WGS sequence"/>
</dbReference>
<keyword evidence="10" id="KW-1185">Reference proteome</keyword>
<organism evidence="9 10">
    <name type="scientific">Corynebacterium uropygiale</name>
    <dbReference type="NCBI Taxonomy" id="1775911"/>
    <lineage>
        <taxon>Bacteria</taxon>
        <taxon>Bacillati</taxon>
        <taxon>Actinomycetota</taxon>
        <taxon>Actinomycetes</taxon>
        <taxon>Mycobacteriales</taxon>
        <taxon>Corynebacteriaceae</taxon>
        <taxon>Corynebacterium</taxon>
    </lineage>
</organism>
<dbReference type="InterPro" id="IPR027473">
    <property type="entry name" value="L-asparaginase_C"/>
</dbReference>
<reference evidence="9" key="1">
    <citation type="submission" date="2022-01" db="EMBL/GenBank/DDBJ databases">
        <title>Corynebacterium sp. nov isolated from isolated from the feces of the greater white-fronted geese (Anser albifrons) at Poyang Lake, PR China.</title>
        <authorList>
            <person name="Liu Q."/>
        </authorList>
    </citation>
    <scope>NUCLEOTIDE SEQUENCE</scope>
    <source>
        <strain evidence="9">JCM 32435</strain>
    </source>
</reference>
<evidence type="ECO:0000313" key="10">
    <source>
        <dbReference type="Proteomes" id="UP001139336"/>
    </source>
</evidence>
<dbReference type="PANTHER" id="PTHR11707">
    <property type="entry name" value="L-ASPARAGINASE"/>
    <property type="match status" value="1"/>
</dbReference>
<dbReference type="SMART" id="SM00870">
    <property type="entry name" value="Asparaginase"/>
    <property type="match status" value="1"/>
</dbReference>
<evidence type="ECO:0000259" key="8">
    <source>
        <dbReference type="Pfam" id="PF17763"/>
    </source>
</evidence>
<dbReference type="PIRSF" id="PIRSF001220">
    <property type="entry name" value="L-ASNase_gatD"/>
    <property type="match status" value="1"/>
</dbReference>
<protein>
    <recommendedName>
        <fullName evidence="2">asparaginase</fullName>
        <ecNumber evidence="2">3.5.1.1</ecNumber>
    </recommendedName>
</protein>
<comment type="similarity">
    <text evidence="1">Belongs to the asparaginase 1 family.</text>
</comment>
<dbReference type="InterPro" id="IPR040919">
    <property type="entry name" value="Asparaginase_C"/>
</dbReference>
<dbReference type="InterPro" id="IPR037152">
    <property type="entry name" value="L-asparaginase_N_sf"/>
</dbReference>
<comment type="caution">
    <text evidence="9">The sequence shown here is derived from an EMBL/GenBank/DDBJ whole genome shotgun (WGS) entry which is preliminary data.</text>
</comment>
<accession>A0A9X1QRQ8</accession>
<evidence type="ECO:0000313" key="9">
    <source>
        <dbReference type="EMBL" id="MCF4007531.1"/>
    </source>
</evidence>
<dbReference type="InterPro" id="IPR027474">
    <property type="entry name" value="L-asparaginase_N"/>
</dbReference>
<dbReference type="InterPro" id="IPR020827">
    <property type="entry name" value="Asparaginase/glutaminase_AS1"/>
</dbReference>
<dbReference type="SUPFAM" id="SSF53774">
    <property type="entry name" value="Glutaminase/Asparaginase"/>
    <property type="match status" value="1"/>
</dbReference>
<evidence type="ECO:0000256" key="1">
    <source>
        <dbReference type="ARBA" id="ARBA00010518"/>
    </source>
</evidence>
<dbReference type="PIRSF" id="PIRSF500176">
    <property type="entry name" value="L_ASNase"/>
    <property type="match status" value="1"/>
</dbReference>
<evidence type="ECO:0000256" key="4">
    <source>
        <dbReference type="PIRSR" id="PIRSR001220-1"/>
    </source>
</evidence>
<dbReference type="PRINTS" id="PR00139">
    <property type="entry name" value="ASNGLNASE"/>
</dbReference>
<dbReference type="EMBL" id="JAKGSI010000005">
    <property type="protein sequence ID" value="MCF4007531.1"/>
    <property type="molecule type" value="Genomic_DNA"/>
</dbReference>
<dbReference type="RefSeq" id="WP_236119662.1">
    <property type="nucleotide sequence ID" value="NZ_JAKGSI010000005.1"/>
</dbReference>
<dbReference type="CDD" id="cd08964">
    <property type="entry name" value="L-asparaginase_II"/>
    <property type="match status" value="1"/>
</dbReference>
<feature type="domain" description="L-asparaginase N-terminal" evidence="7">
    <location>
        <begin position="14"/>
        <end position="181"/>
    </location>
</feature>
<dbReference type="InterPro" id="IPR004550">
    <property type="entry name" value="AsnASE_II"/>
</dbReference>
<keyword evidence="3" id="KW-0378">Hydrolase</keyword>
<dbReference type="Gene3D" id="3.40.50.1170">
    <property type="entry name" value="L-asparaginase, N-terminal domain"/>
    <property type="match status" value="1"/>
</dbReference>
<dbReference type="InterPro" id="IPR006034">
    <property type="entry name" value="Asparaginase/glutaminase-like"/>
</dbReference>
<sequence length="326" mass="33467">MCDGSLRSPSFPLVRVLSTGGTIASTHTSRGLVPTLSGEELLAPLREEFADRLRLDVRSVRHLDSSSMSAADLDDLAAHVREALADPDISGIVLTHGTDSMEETAMALHLLCPPRMPIILTGAMLPADSPAADGPQNLRLALRCASSPDYRGVRVAFAGHCLPAWGLLKTDTHAAESFASPLPRTGRPPRSLAPDVAAPLPSLAGIEVPIITAYPGAPRSLIESVLDAGARGLVIEAMGAGNVGPELGEGIAAARERGVPVVLSSRVPFGEIATTYGGAGGGAELAELGVLGSGVLRAPQARILLIVALALGREPAELLALGEPGA</sequence>
<dbReference type="Gene3D" id="3.40.50.40">
    <property type="match status" value="1"/>
</dbReference>
<evidence type="ECO:0000256" key="3">
    <source>
        <dbReference type="ARBA" id="ARBA00022801"/>
    </source>
</evidence>
<dbReference type="EC" id="3.5.1.1" evidence="2"/>
<name>A0A9X1QRQ8_9CORY</name>
<proteinExistence type="inferred from homology"/>
<dbReference type="Pfam" id="PF17763">
    <property type="entry name" value="Asparaginase_C"/>
    <property type="match status" value="1"/>
</dbReference>
<dbReference type="GO" id="GO:0006528">
    <property type="term" value="P:asparagine metabolic process"/>
    <property type="evidence" value="ECO:0007669"/>
    <property type="project" value="InterPro"/>
</dbReference>
<dbReference type="GO" id="GO:0004067">
    <property type="term" value="F:asparaginase activity"/>
    <property type="evidence" value="ECO:0007669"/>
    <property type="project" value="UniProtKB-UniRule"/>
</dbReference>
<feature type="active site" description="O-isoaspartyl threonine intermediate" evidence="4">
    <location>
        <position position="22"/>
    </location>
</feature>
<feature type="active site" evidence="6">
    <location>
        <position position="22"/>
    </location>
</feature>
<feature type="binding site" evidence="5">
    <location>
        <begin position="98"/>
        <end position="99"/>
    </location>
    <ligand>
        <name>substrate</name>
    </ligand>
</feature>
<dbReference type="PROSITE" id="PS00144">
    <property type="entry name" value="ASN_GLN_ASE_1"/>
    <property type="match status" value="1"/>
</dbReference>
<evidence type="ECO:0000259" key="7">
    <source>
        <dbReference type="Pfam" id="PF00710"/>
    </source>
</evidence>
<feature type="binding site" evidence="5">
    <location>
        <position position="65"/>
    </location>
    <ligand>
        <name>substrate</name>
    </ligand>
</feature>
<evidence type="ECO:0000256" key="6">
    <source>
        <dbReference type="PROSITE-ProRule" id="PRU10099"/>
    </source>
</evidence>
<dbReference type="Pfam" id="PF00710">
    <property type="entry name" value="Asparaginase"/>
    <property type="match status" value="1"/>
</dbReference>
<dbReference type="PROSITE" id="PS51732">
    <property type="entry name" value="ASN_GLN_ASE_3"/>
    <property type="match status" value="1"/>
</dbReference>
<dbReference type="SFLD" id="SFLDS00057">
    <property type="entry name" value="Glutaminase/Asparaginase"/>
    <property type="match status" value="1"/>
</dbReference>